<proteinExistence type="predicted"/>
<sequence length="67" mass="7257">MINSQDSNLWSHIDGNWACLYTDGSVQNDGSFATARGGGGIANSHDGEWILGYNRYLGNCSIFDAEL</sequence>
<dbReference type="EMBL" id="JABFAF010000003">
    <property type="protein sequence ID" value="MBA0850970.1"/>
    <property type="molecule type" value="Genomic_DNA"/>
</dbReference>
<protein>
    <recommendedName>
        <fullName evidence="3">RNase H type-1 domain-containing protein</fullName>
    </recommendedName>
</protein>
<dbReference type="AlphaFoldDB" id="A0A7J9KWZ1"/>
<accession>A0A7J9KWZ1</accession>
<organism evidence="1 2">
    <name type="scientific">Gossypium schwendimanii</name>
    <name type="common">Cotton</name>
    <dbReference type="NCBI Taxonomy" id="34291"/>
    <lineage>
        <taxon>Eukaryota</taxon>
        <taxon>Viridiplantae</taxon>
        <taxon>Streptophyta</taxon>
        <taxon>Embryophyta</taxon>
        <taxon>Tracheophyta</taxon>
        <taxon>Spermatophyta</taxon>
        <taxon>Magnoliopsida</taxon>
        <taxon>eudicotyledons</taxon>
        <taxon>Gunneridae</taxon>
        <taxon>Pentapetalae</taxon>
        <taxon>rosids</taxon>
        <taxon>malvids</taxon>
        <taxon>Malvales</taxon>
        <taxon>Malvaceae</taxon>
        <taxon>Malvoideae</taxon>
        <taxon>Gossypium</taxon>
    </lineage>
</organism>
<reference evidence="1 2" key="1">
    <citation type="journal article" date="2019" name="Genome Biol. Evol.">
        <title>Insights into the evolution of the New World diploid cottons (Gossypium, subgenus Houzingenia) based on genome sequencing.</title>
        <authorList>
            <person name="Grover C.E."/>
            <person name="Arick M.A. 2nd"/>
            <person name="Thrash A."/>
            <person name="Conover J.L."/>
            <person name="Sanders W.S."/>
            <person name="Peterson D.G."/>
            <person name="Frelichowski J.E."/>
            <person name="Scheffler J.A."/>
            <person name="Scheffler B.E."/>
            <person name="Wendel J.F."/>
        </authorList>
    </citation>
    <scope>NUCLEOTIDE SEQUENCE [LARGE SCALE GENOMIC DNA]</scope>
    <source>
        <strain evidence="1">1</strain>
        <tissue evidence="1">Leaf</tissue>
    </source>
</reference>
<evidence type="ECO:0000313" key="1">
    <source>
        <dbReference type="EMBL" id="MBA0850970.1"/>
    </source>
</evidence>
<gene>
    <name evidence="1" type="ORF">Goshw_010411</name>
</gene>
<dbReference type="Proteomes" id="UP000593576">
    <property type="component" value="Unassembled WGS sequence"/>
</dbReference>
<dbReference type="OrthoDB" id="1002645at2759"/>
<keyword evidence="2" id="KW-1185">Reference proteome</keyword>
<comment type="caution">
    <text evidence="1">The sequence shown here is derived from an EMBL/GenBank/DDBJ whole genome shotgun (WGS) entry which is preliminary data.</text>
</comment>
<evidence type="ECO:0000313" key="2">
    <source>
        <dbReference type="Proteomes" id="UP000593576"/>
    </source>
</evidence>
<evidence type="ECO:0008006" key="3">
    <source>
        <dbReference type="Google" id="ProtNLM"/>
    </source>
</evidence>
<name>A0A7J9KWZ1_GOSSC</name>